<protein>
    <recommendedName>
        <fullName evidence="1">PIN-like domain-containing protein</fullName>
    </recommendedName>
</protein>
<dbReference type="OrthoDB" id="9791898at2"/>
<sequence length="220" mass="25885">MKYAFIDYENINSLDYLNLTQYEKIFLFIGANQTSIRLAEKYTVPLNIVVITVDKIADNNLDFHIAYYLGKCDHSVDKMIQFDIISNDKGYLGICDYIHKLTTRHCQLIRPQDESKAQNTLESTNNQNKLESKENVKLSQSISDKIMERAFKLVIHFLTQSEERHLPKKKQTLYNYISSRINFVEITQDLKQHITNNIIELLEKEKWITIKNSQVVYLKK</sequence>
<reference evidence="2 3" key="1">
    <citation type="submission" date="2019-03" db="EMBL/GenBank/DDBJ databases">
        <title>Genomic Encyclopedia of Type Strains, Phase IV (KMG-IV): sequencing the most valuable type-strain genomes for metagenomic binning, comparative biology and taxonomic classification.</title>
        <authorList>
            <person name="Goeker M."/>
        </authorList>
    </citation>
    <scope>NUCLEOTIDE SEQUENCE [LARGE SCALE GENOMIC DNA]</scope>
    <source>
        <strain evidence="2 3">DSM 10053</strain>
    </source>
</reference>
<dbReference type="AlphaFoldDB" id="A0A4R1KZZ1"/>
<dbReference type="InterPro" id="IPR041494">
    <property type="entry name" value="PIN7"/>
</dbReference>
<evidence type="ECO:0000313" key="3">
    <source>
        <dbReference type="Proteomes" id="UP000295496"/>
    </source>
</evidence>
<keyword evidence="3" id="KW-1185">Reference proteome</keyword>
<comment type="caution">
    <text evidence="2">The sequence shown here is derived from an EMBL/GenBank/DDBJ whole genome shotgun (WGS) entry which is preliminary data.</text>
</comment>
<proteinExistence type="predicted"/>
<evidence type="ECO:0000313" key="2">
    <source>
        <dbReference type="EMBL" id="TCK71175.1"/>
    </source>
</evidence>
<gene>
    <name evidence="2" type="ORF">EV692_0239</name>
</gene>
<dbReference type="EMBL" id="SMGJ01000001">
    <property type="protein sequence ID" value="TCK71175.1"/>
    <property type="molecule type" value="Genomic_DNA"/>
</dbReference>
<accession>A0A4R1KZZ1</accession>
<evidence type="ECO:0000259" key="1">
    <source>
        <dbReference type="Pfam" id="PF18475"/>
    </source>
</evidence>
<feature type="domain" description="PIN-like" evidence="1">
    <location>
        <begin position="5"/>
        <end position="100"/>
    </location>
</feature>
<dbReference type="RefSeq" id="WP_132299729.1">
    <property type="nucleotide sequence ID" value="NZ_CP170642.1"/>
</dbReference>
<organism evidence="2 3">
    <name type="scientific">Lonepinella koalarum</name>
    <dbReference type="NCBI Taxonomy" id="53417"/>
    <lineage>
        <taxon>Bacteria</taxon>
        <taxon>Pseudomonadati</taxon>
        <taxon>Pseudomonadota</taxon>
        <taxon>Gammaproteobacteria</taxon>
        <taxon>Pasteurellales</taxon>
        <taxon>Pasteurellaceae</taxon>
        <taxon>Lonepinella</taxon>
    </lineage>
</organism>
<dbReference type="Proteomes" id="UP000295496">
    <property type="component" value="Unassembled WGS sequence"/>
</dbReference>
<name>A0A4R1KZZ1_9PAST</name>
<dbReference type="Pfam" id="PF18475">
    <property type="entry name" value="PIN7"/>
    <property type="match status" value="1"/>
</dbReference>